<reference evidence="1 2" key="1">
    <citation type="journal article" date="2013" name="Environ. Microbiol.">
        <title>Chloride and organic osmolytes: a hybrid strategy to cope with elevated salinities by the moderately halophilic, chloride-dependent bacterium Halobacillus halophilus.</title>
        <authorList>
            <person name="Saum S.H."/>
            <person name="Pfeiffer F."/>
            <person name="Palm P."/>
            <person name="Rampp M."/>
            <person name="Schuster S.C."/>
            <person name="Muller V."/>
            <person name="Oesterhelt D."/>
        </authorList>
    </citation>
    <scope>NUCLEOTIDE SEQUENCE [LARGE SCALE GENOMIC DNA]</scope>
    <source>
        <strain evidence="2">ATCC 35676 / DSM 2266 / JCM 20832 / KCTC 3685 / LMG 17431 / NBRC 102448 / NCIMB 2269</strain>
    </source>
</reference>
<protein>
    <submittedName>
        <fullName evidence="1">Uncharacterized protein</fullName>
    </submittedName>
</protein>
<dbReference type="KEGG" id="hhd:HBHAL_1764"/>
<dbReference type="PATRIC" id="fig|866895.3.peg.761"/>
<dbReference type="AlphaFoldDB" id="I0JJ11"/>
<keyword evidence="2" id="KW-1185">Reference proteome</keyword>
<evidence type="ECO:0000313" key="2">
    <source>
        <dbReference type="Proteomes" id="UP000007397"/>
    </source>
</evidence>
<dbReference type="Proteomes" id="UP000007397">
    <property type="component" value="Chromosome"/>
</dbReference>
<dbReference type="STRING" id="866895.HBHAL_1764"/>
<dbReference type="HOGENOM" id="CLU_3099463_0_0_9"/>
<sequence>MVGHGGTPRLKAEAPWSAAYGLGENDGDNGAYLGVINNENSQRKNKKMLSF</sequence>
<organism evidence="1 2">
    <name type="scientific">Halobacillus halophilus (strain ATCC 35676 / DSM 2266 / JCM 20832 / KCTC 3685 / LMG 17431 / NBRC 102448 / NCIMB 2269)</name>
    <name type="common">Sporosarcina halophila</name>
    <dbReference type="NCBI Taxonomy" id="866895"/>
    <lineage>
        <taxon>Bacteria</taxon>
        <taxon>Bacillati</taxon>
        <taxon>Bacillota</taxon>
        <taxon>Bacilli</taxon>
        <taxon>Bacillales</taxon>
        <taxon>Bacillaceae</taxon>
        <taxon>Halobacillus</taxon>
    </lineage>
</organism>
<accession>I0JJ11</accession>
<evidence type="ECO:0000313" key="1">
    <source>
        <dbReference type="EMBL" id="CCG44129.1"/>
    </source>
</evidence>
<dbReference type="EMBL" id="HE717023">
    <property type="protein sequence ID" value="CCG44129.1"/>
    <property type="molecule type" value="Genomic_DNA"/>
</dbReference>
<gene>
    <name evidence="1" type="ordered locus">HBHAL_1764</name>
</gene>
<proteinExistence type="predicted"/>
<name>I0JJ11_HALH3</name>